<dbReference type="EMBL" id="JACHMN010000001">
    <property type="protein sequence ID" value="MBB5867747.1"/>
    <property type="molecule type" value="Genomic_DNA"/>
</dbReference>
<dbReference type="SUPFAM" id="SSF55136">
    <property type="entry name" value="Probable bacterial effector-binding domain"/>
    <property type="match status" value="1"/>
</dbReference>
<name>A0A841BF83_9ACTN</name>
<dbReference type="SMART" id="SM00871">
    <property type="entry name" value="AraC_E_bind"/>
    <property type="match status" value="1"/>
</dbReference>
<evidence type="ECO:0000259" key="1">
    <source>
        <dbReference type="SMART" id="SM00871"/>
    </source>
</evidence>
<accession>A0A841BF83</accession>
<dbReference type="InterPro" id="IPR029441">
    <property type="entry name" value="Cass2"/>
</dbReference>
<protein>
    <submittedName>
        <fullName evidence="2">Putative transcriptional regulator YdeE</fullName>
    </submittedName>
</protein>
<dbReference type="Pfam" id="PF14526">
    <property type="entry name" value="Cass2"/>
    <property type="match status" value="1"/>
</dbReference>
<sequence>MEIVRRDRRSVIGIEVVADFDELSTAVPAAWTELFARRNELPPPMDGAFVEVSAELGEGRYREVVGVTVPPGTAVPDGMHTVDVPAGRFVSHRHDGAVGTIADGFGTIYDWAERNTLRLGGWKVDHGYQPGFSHTDHELLIDVLD</sequence>
<proteinExistence type="predicted"/>
<gene>
    <name evidence="2" type="ORF">F4553_001126</name>
</gene>
<evidence type="ECO:0000313" key="3">
    <source>
        <dbReference type="Proteomes" id="UP000587527"/>
    </source>
</evidence>
<dbReference type="RefSeq" id="WP_184832863.1">
    <property type="nucleotide sequence ID" value="NZ_JACHMN010000001.1"/>
</dbReference>
<dbReference type="Proteomes" id="UP000587527">
    <property type="component" value="Unassembled WGS sequence"/>
</dbReference>
<organism evidence="2 3">
    <name type="scientific">Allocatelliglobosispora scoriae</name>
    <dbReference type="NCBI Taxonomy" id="643052"/>
    <lineage>
        <taxon>Bacteria</taxon>
        <taxon>Bacillati</taxon>
        <taxon>Actinomycetota</taxon>
        <taxon>Actinomycetes</taxon>
        <taxon>Micromonosporales</taxon>
        <taxon>Micromonosporaceae</taxon>
        <taxon>Allocatelliglobosispora</taxon>
    </lineage>
</organism>
<keyword evidence="3" id="KW-1185">Reference proteome</keyword>
<dbReference type="InterPro" id="IPR010499">
    <property type="entry name" value="AraC_E-bd"/>
</dbReference>
<dbReference type="Gene3D" id="3.20.80.10">
    <property type="entry name" value="Regulatory factor, effector binding domain"/>
    <property type="match status" value="1"/>
</dbReference>
<evidence type="ECO:0000313" key="2">
    <source>
        <dbReference type="EMBL" id="MBB5867747.1"/>
    </source>
</evidence>
<comment type="caution">
    <text evidence="2">The sequence shown here is derived from an EMBL/GenBank/DDBJ whole genome shotgun (WGS) entry which is preliminary data.</text>
</comment>
<dbReference type="AlphaFoldDB" id="A0A841BF83"/>
<reference evidence="2 3" key="1">
    <citation type="submission" date="2020-08" db="EMBL/GenBank/DDBJ databases">
        <title>Sequencing the genomes of 1000 actinobacteria strains.</title>
        <authorList>
            <person name="Klenk H.-P."/>
        </authorList>
    </citation>
    <scope>NUCLEOTIDE SEQUENCE [LARGE SCALE GENOMIC DNA]</scope>
    <source>
        <strain evidence="2 3">DSM 45362</strain>
    </source>
</reference>
<feature type="domain" description="AraC effector-binding" evidence="1">
    <location>
        <begin position="1"/>
        <end position="142"/>
    </location>
</feature>
<dbReference type="InterPro" id="IPR011256">
    <property type="entry name" value="Reg_factor_effector_dom_sf"/>
</dbReference>